<evidence type="ECO:0000256" key="2">
    <source>
        <dbReference type="ARBA" id="ARBA00006472"/>
    </source>
</evidence>
<dbReference type="HAMAP" id="MF_00434">
    <property type="entry name" value="Pterin_4_alpha"/>
    <property type="match status" value="1"/>
</dbReference>
<evidence type="ECO:0000256" key="4">
    <source>
        <dbReference type="HAMAP-Rule" id="MF_00434"/>
    </source>
</evidence>
<dbReference type="NCBIfam" id="NF002018">
    <property type="entry name" value="PRK00823.1-3"/>
    <property type="match status" value="1"/>
</dbReference>
<keyword evidence="6" id="KW-1185">Reference proteome</keyword>
<dbReference type="PANTHER" id="PTHR12599:SF0">
    <property type="entry name" value="PTERIN-4-ALPHA-CARBINOLAMINE DEHYDRATASE"/>
    <property type="match status" value="1"/>
</dbReference>
<keyword evidence="3 4" id="KW-0456">Lyase</keyword>
<dbReference type="InterPro" id="IPR036428">
    <property type="entry name" value="PCD_sf"/>
</dbReference>
<dbReference type="EC" id="4.2.1.96" evidence="4"/>
<dbReference type="SUPFAM" id="SSF55248">
    <property type="entry name" value="PCD-like"/>
    <property type="match status" value="1"/>
</dbReference>
<comment type="similarity">
    <text evidence="2 4">Belongs to the pterin-4-alpha-carbinolamine dehydratase family.</text>
</comment>
<protein>
    <recommendedName>
        <fullName evidence="4">Putative pterin-4-alpha-carbinolamine dehydratase</fullName>
        <shortName evidence="4">PHS</shortName>
        <ecNumber evidence="4">4.2.1.96</ecNumber>
    </recommendedName>
    <alternativeName>
        <fullName evidence="4">4-alpha-hydroxy-tetrahydropterin dehydratase</fullName>
    </alternativeName>
    <alternativeName>
        <fullName evidence="4">Pterin carbinolamine dehydratase</fullName>
        <shortName evidence="4">PCD</shortName>
    </alternativeName>
</protein>
<dbReference type="RefSeq" id="WP_264226034.1">
    <property type="nucleotide sequence ID" value="NZ_CP107716.1"/>
</dbReference>
<accession>A0ABY6IPI9</accession>
<evidence type="ECO:0000256" key="3">
    <source>
        <dbReference type="ARBA" id="ARBA00023239"/>
    </source>
</evidence>
<proteinExistence type="inferred from homology"/>
<dbReference type="InterPro" id="IPR001533">
    <property type="entry name" value="Pterin_deHydtase"/>
</dbReference>
<dbReference type="PANTHER" id="PTHR12599">
    <property type="entry name" value="PTERIN-4-ALPHA-CARBINOLAMINE DEHYDRATASE"/>
    <property type="match status" value="1"/>
</dbReference>
<sequence length="95" mass="10451">MTDDSARTGFDANAAMAGLDGWRINDTGALEKSFKFKDFSNAFAFMTQVALLAEKAGHHPDWSNSYNRVEITLKTHDKGRVTQKDIDLATAIDGL</sequence>
<name>A0ABY6IPI9_9HYPH</name>
<evidence type="ECO:0000313" key="6">
    <source>
        <dbReference type="Proteomes" id="UP001163882"/>
    </source>
</evidence>
<evidence type="ECO:0000313" key="5">
    <source>
        <dbReference type="EMBL" id="UYQ72401.1"/>
    </source>
</evidence>
<dbReference type="NCBIfam" id="NF002017">
    <property type="entry name" value="PRK00823.1-2"/>
    <property type="match status" value="1"/>
</dbReference>
<organism evidence="5 6">
    <name type="scientific">Pelagibacterium flavum</name>
    <dbReference type="NCBI Taxonomy" id="2984530"/>
    <lineage>
        <taxon>Bacteria</taxon>
        <taxon>Pseudomonadati</taxon>
        <taxon>Pseudomonadota</taxon>
        <taxon>Alphaproteobacteria</taxon>
        <taxon>Hyphomicrobiales</taxon>
        <taxon>Devosiaceae</taxon>
        <taxon>Pelagibacterium</taxon>
    </lineage>
</organism>
<reference evidence="5" key="1">
    <citation type="submission" date="2022-10" db="EMBL/GenBank/DDBJ databases">
        <title>YIM 151497 complete genome.</title>
        <authorList>
            <person name="Chen X."/>
        </authorList>
    </citation>
    <scope>NUCLEOTIDE SEQUENCE</scope>
    <source>
        <strain evidence="5">YIM 151497</strain>
    </source>
</reference>
<comment type="catalytic activity">
    <reaction evidence="1 4">
        <text>(4aS,6R)-4a-hydroxy-L-erythro-5,6,7,8-tetrahydrobiopterin = (6R)-L-erythro-6,7-dihydrobiopterin + H2O</text>
        <dbReference type="Rhea" id="RHEA:11920"/>
        <dbReference type="ChEBI" id="CHEBI:15377"/>
        <dbReference type="ChEBI" id="CHEBI:15642"/>
        <dbReference type="ChEBI" id="CHEBI:43120"/>
        <dbReference type="EC" id="4.2.1.96"/>
    </reaction>
</comment>
<evidence type="ECO:0000256" key="1">
    <source>
        <dbReference type="ARBA" id="ARBA00001554"/>
    </source>
</evidence>
<dbReference type="GO" id="GO:0008124">
    <property type="term" value="F:4-alpha-hydroxytetrahydrobiopterin dehydratase activity"/>
    <property type="evidence" value="ECO:0007669"/>
    <property type="project" value="UniProtKB-EC"/>
</dbReference>
<dbReference type="Proteomes" id="UP001163882">
    <property type="component" value="Chromosome"/>
</dbReference>
<gene>
    <name evidence="5" type="ORF">OF122_01000</name>
</gene>
<dbReference type="EMBL" id="CP107716">
    <property type="protein sequence ID" value="UYQ72401.1"/>
    <property type="molecule type" value="Genomic_DNA"/>
</dbReference>
<dbReference type="CDD" id="cd00914">
    <property type="entry name" value="PCD_DCoH_subfamily_b"/>
    <property type="match status" value="1"/>
</dbReference>
<dbReference type="Pfam" id="PF01329">
    <property type="entry name" value="Pterin_4a"/>
    <property type="match status" value="1"/>
</dbReference>
<dbReference type="Gene3D" id="3.30.1360.20">
    <property type="entry name" value="Transcriptional coactivator/pterin dehydratase"/>
    <property type="match status" value="1"/>
</dbReference>